<evidence type="ECO:0000313" key="7">
    <source>
        <dbReference type="Proteomes" id="UP001189180"/>
    </source>
</evidence>
<feature type="compositionally biased region" description="Low complexity" evidence="4">
    <location>
        <begin position="1023"/>
        <end position="1036"/>
    </location>
</feature>
<dbReference type="InterPro" id="IPR035979">
    <property type="entry name" value="RBD_domain_sf"/>
</dbReference>
<proteinExistence type="predicted"/>
<dbReference type="SMART" id="SM00360">
    <property type="entry name" value="RRM"/>
    <property type="match status" value="1"/>
</dbReference>
<dbReference type="InterPro" id="IPR050666">
    <property type="entry name" value="ESRP"/>
</dbReference>
<feature type="region of interest" description="Disordered" evidence="4">
    <location>
        <begin position="1018"/>
        <end position="1049"/>
    </location>
</feature>
<dbReference type="GO" id="GO:0003723">
    <property type="term" value="F:RNA binding"/>
    <property type="evidence" value="ECO:0007669"/>
    <property type="project" value="UniProtKB-UniRule"/>
</dbReference>
<organism evidence="6 7">
    <name type="scientific">Fasciola hepatica</name>
    <name type="common">Liver fluke</name>
    <dbReference type="NCBI Taxonomy" id="6192"/>
    <lineage>
        <taxon>Eukaryota</taxon>
        <taxon>Metazoa</taxon>
        <taxon>Spiralia</taxon>
        <taxon>Lophotrochozoa</taxon>
        <taxon>Platyhelminthes</taxon>
        <taxon>Trematoda</taxon>
        <taxon>Digenea</taxon>
        <taxon>Plagiorchiida</taxon>
        <taxon>Echinostomata</taxon>
        <taxon>Echinostomatoidea</taxon>
        <taxon>Fasciolidae</taxon>
        <taxon>Fasciola</taxon>
    </lineage>
</organism>
<dbReference type="SUPFAM" id="SSF54928">
    <property type="entry name" value="RNA-binding domain, RBD"/>
    <property type="match status" value="2"/>
</dbReference>
<dbReference type="InterPro" id="IPR000504">
    <property type="entry name" value="RRM_dom"/>
</dbReference>
<feature type="compositionally biased region" description="Polar residues" evidence="4">
    <location>
        <begin position="155"/>
        <end position="164"/>
    </location>
</feature>
<dbReference type="InterPro" id="IPR012677">
    <property type="entry name" value="Nucleotide-bd_a/b_plait_sf"/>
</dbReference>
<feature type="domain" description="RRM" evidence="5">
    <location>
        <begin position="618"/>
        <end position="699"/>
    </location>
</feature>
<dbReference type="EMBL" id="CANUEZ050000195">
    <property type="protein sequence ID" value="CAM0512158.1"/>
    <property type="molecule type" value="Genomic_DNA"/>
</dbReference>
<evidence type="ECO:0000256" key="2">
    <source>
        <dbReference type="ARBA" id="ARBA00022884"/>
    </source>
</evidence>
<gene>
    <name evidence="6" type="ORF">FHB240107_LOCUS4548</name>
</gene>
<accession>A0ABC9HF88</accession>
<keyword evidence="7" id="KW-1185">Reference proteome</keyword>
<evidence type="ECO:0000256" key="3">
    <source>
        <dbReference type="PROSITE-ProRule" id="PRU00176"/>
    </source>
</evidence>
<sequence>MMESSAWGEQSRIARWVDAVRNPSHYVKVQPLSGWCASKCKTIVDVNLICGVGNIIRRKSTEVARQLSTKLLEADEIGGIDSCVRHTNADKMNDHLSDTTCNTETLLKHQTRQAILDASDQVSIGLQSRVNQPGSKKRRFTDSPSEETSSTDPSNEQPTTSSDSECAKRVCLDNDEPYRQNETHIWKPELVEYWVAVDLVTAGRQGSDQGRDQAPIVQFILALGHFKSKTVKDRLLVNVYSTSYINQVSCTAETQSTNGDDPKSITHPSTLTTHPKMNFIRNPNSPVQLLEEHESQSKDFPLLNGSVPLTTEAAECVTRNCQSNIQRAASTSFEDALDKIEKWITSQGVQIGDSPTDSSVILITDGHKAPRNVLHPEAAYRGLDHERLGRSPWGSYVDLISWCKQAPSFDSNPRTSISTLADVTEALQLNLDSCSNTGSALTKLDQMVAVIQKMIEINIPLCEPQIIRNQYEHRVFSKNISLKDSQVVEVRQVPWSATPSIIAGFFAGLNIIPGGVAIRLTDGRRSNTAIVAFSSVLNAQLALVRHQHQLCGALLPETLSESADKPTGRDQLTQPTATSKPVMLQVYSATSREFIQCAGCDQSAVVDFLSQLTNGEQVVVRVRGLPYTVTKKQILDFFLAVQATVLFDCQGIYLVAYPDRRPTGDAFVLFPDDKTATKALVRHKDYLGDRYVELFKASPSEMVQVCHNVSQQTHNSNKVQNNLLDAQARSRTNVNPLTLNTMLSTIAPYLTREQQIALALKNLRPGLSITPLQNVPIGARVLPSSVFSAGDIHSAITDTHLPETTLDQLTMINSLGVNQTGLTPFTFSLPRHVPALTTLSPVSPTLSGLRVKPAKEPVIKDPTDPTDPDCTFARPWPEQGVTAVLELSSLPLETSRHDVRLYLGPANYSKVYRMLRKEMAENQTTSTWLLSLIDTTTAVHLVRDLVNRTFSLGTMTGLSSQVKVFPNVPTFTLYHVGPEKQLELIPLEDPSFGIPFNRIHIIPGTLEQPCKPQSLQPVLRKTQNQQQQRQQQQQQQPLPTTHSSMPTASFLTRHDGNLQAAMANLASNPLVANSTNSVPTDPIYNQLLQALAFQTPMPIIKSPGCQMGASGAMTTATGLPVSIASLNNPSTQMLSSTGNSLLPIPTAPLCSLSDLTAFVNNAMAHNCPSSSSSVNACLVMITGAPSDATTEELRSLFHSIGHLLSTPPRFSLHQNHPNGTANFLALFNSPLEAQAAALYCPSGTLRNNQYTVGTACLVPPGAFLDINGTVQCNTSGPNLVFNPLTMTNSNLFFN</sequence>
<dbReference type="PANTHER" id="PTHR13976">
    <property type="entry name" value="HETEROGENEOUS NUCLEAR RIBONUCLEOPROTEIN-RELATED"/>
    <property type="match status" value="1"/>
</dbReference>
<feature type="compositionally biased region" description="Low complexity" evidence="4">
    <location>
        <begin position="142"/>
        <end position="154"/>
    </location>
</feature>
<reference evidence="6 7" key="1">
    <citation type="submission" date="2024-08" db="EMBL/GenBank/DDBJ databases">
        <authorList>
            <person name="Paterson S."/>
        </authorList>
    </citation>
    <scope>NUCLEOTIDE SEQUENCE [LARGE SCALE GENOMIC DNA]</scope>
</reference>
<dbReference type="Gene3D" id="3.30.70.330">
    <property type="match status" value="2"/>
</dbReference>
<feature type="compositionally biased region" description="Polar residues" evidence="4">
    <location>
        <begin position="1037"/>
        <end position="1049"/>
    </location>
</feature>
<evidence type="ECO:0000256" key="1">
    <source>
        <dbReference type="ARBA" id="ARBA00022737"/>
    </source>
</evidence>
<evidence type="ECO:0000259" key="5">
    <source>
        <dbReference type="PROSITE" id="PS50102"/>
    </source>
</evidence>
<evidence type="ECO:0000313" key="6">
    <source>
        <dbReference type="EMBL" id="CAM0512158.1"/>
    </source>
</evidence>
<name>A0ABC9HF88_FASHE</name>
<comment type="caution">
    <text evidence="6">The sequence shown here is derived from an EMBL/GenBank/DDBJ whole genome shotgun (WGS) entry which is preliminary data.</text>
</comment>
<keyword evidence="2 3" id="KW-0694">RNA-binding</keyword>
<feature type="region of interest" description="Disordered" evidence="4">
    <location>
        <begin position="126"/>
        <end position="168"/>
    </location>
</feature>
<dbReference type="CDD" id="cd12254">
    <property type="entry name" value="RRM_hnRNPH_ESRPs_RBM12_like"/>
    <property type="match status" value="1"/>
</dbReference>
<evidence type="ECO:0000256" key="4">
    <source>
        <dbReference type="SAM" id="MobiDB-lite"/>
    </source>
</evidence>
<protein>
    <recommendedName>
        <fullName evidence="5">RRM domain-containing protein</fullName>
    </recommendedName>
</protein>
<keyword evidence="1" id="KW-0677">Repeat</keyword>
<dbReference type="PROSITE" id="PS50102">
    <property type="entry name" value="RRM"/>
    <property type="match status" value="1"/>
</dbReference>
<dbReference type="Proteomes" id="UP001189180">
    <property type="component" value="Unassembled WGS sequence"/>
</dbReference>